<proteinExistence type="inferred from homology"/>
<name>A0A0L0MJW6_9MOLU</name>
<dbReference type="InterPro" id="IPR008300">
    <property type="entry name" value="PTAC"/>
</dbReference>
<comment type="cofactor">
    <cofactor evidence="1">
        <name>Zn(2+)</name>
        <dbReference type="ChEBI" id="CHEBI:29105"/>
    </cofactor>
</comment>
<evidence type="ECO:0000256" key="1">
    <source>
        <dbReference type="ARBA" id="ARBA00001947"/>
    </source>
</evidence>
<comment type="catalytic activity">
    <reaction evidence="12">
        <text>propanoyl-CoA + phosphate = propanoyl phosphate + CoA</text>
        <dbReference type="Rhea" id="RHEA:28046"/>
        <dbReference type="ChEBI" id="CHEBI:43474"/>
        <dbReference type="ChEBI" id="CHEBI:57287"/>
        <dbReference type="ChEBI" id="CHEBI:57392"/>
        <dbReference type="ChEBI" id="CHEBI:58933"/>
        <dbReference type="EC" id="2.3.1.222"/>
    </reaction>
</comment>
<dbReference type="NCBIfam" id="NF011652">
    <property type="entry name" value="PRK15070.1"/>
    <property type="match status" value="1"/>
</dbReference>
<gene>
    <name evidence="13" type="primary">pduL</name>
    <name evidence="13" type="ORF">AlmWB_01420</name>
</gene>
<dbReference type="Proteomes" id="UP000037086">
    <property type="component" value="Unassembled WGS sequence"/>
</dbReference>
<sequence length="215" mass="24234">NKIFNKIMNYKREHYIDMKKLKTIPLGISGRHVHLSQKTLDILFGVSNYQLTLFKNLKQKGQFAATEKIDIMSPSGKILTGVRILGPVRNLDQVELSQSDCLRYQFQAFVRSSGDIRNSGKATLIGPKGQLEITEGVIIADRHIHFSTDEAKMFNIKDKQIVNIKIKGIKSGILGNVLCRVHESFVLECHLDTDDASAFLLKTGEEVEMLHNLIV</sequence>
<organism evidence="13 14">
    <name type="scientific">Candidatus Phytoplasma phoenicium</name>
    <dbReference type="NCBI Taxonomy" id="198422"/>
    <lineage>
        <taxon>Bacteria</taxon>
        <taxon>Bacillati</taxon>
        <taxon>Mycoplasmatota</taxon>
        <taxon>Mollicutes</taxon>
        <taxon>Acholeplasmatales</taxon>
        <taxon>Acholeplasmataceae</taxon>
        <taxon>Candidatus Phytoplasma</taxon>
        <taxon>16SrIX (Pigeon pea witches'-broom group)</taxon>
    </lineage>
</organism>
<dbReference type="EC" id="2.3.1.222" evidence="3"/>
<keyword evidence="14" id="KW-1185">Reference proteome</keyword>
<comment type="caution">
    <text evidence="13">The sequence shown here is derived from an EMBL/GenBank/DDBJ whole genome shotgun (WGS) entry which is preliminary data.</text>
</comment>
<dbReference type="EMBL" id="JPSQ01000021">
    <property type="protein sequence ID" value="KND62658.1"/>
    <property type="molecule type" value="Genomic_DNA"/>
</dbReference>
<keyword evidence="6" id="KW-0479">Metal-binding</keyword>
<evidence type="ECO:0000256" key="5">
    <source>
        <dbReference type="ARBA" id="ARBA00022679"/>
    </source>
</evidence>
<feature type="non-terminal residue" evidence="13">
    <location>
        <position position="1"/>
    </location>
</feature>
<dbReference type="GO" id="GO:0046872">
    <property type="term" value="F:metal ion binding"/>
    <property type="evidence" value="ECO:0007669"/>
    <property type="project" value="UniProtKB-KW"/>
</dbReference>
<evidence type="ECO:0000256" key="6">
    <source>
        <dbReference type="ARBA" id="ARBA00022723"/>
    </source>
</evidence>
<accession>A0A0L0MJW6</accession>
<evidence type="ECO:0000256" key="10">
    <source>
        <dbReference type="ARBA" id="ARBA00030939"/>
    </source>
</evidence>
<reference evidence="13 14" key="1">
    <citation type="journal article" date="2015" name="BMC Microbiol.">
        <title>'Candidatus Phytoplasma phoenicium' associated with almond witches'-broom disease: from draft genome to genetic diversity among strain populations.</title>
        <authorList>
            <person name="Quaglino F."/>
            <person name="Kube M."/>
            <person name="Jawhari M."/>
            <person name="Abou-Jawdah Y."/>
            <person name="Siewert C."/>
            <person name="Choueiri E."/>
            <person name="Sobh H."/>
            <person name="Casati P."/>
            <person name="Tedeschi R."/>
            <person name="Molino Lova M."/>
            <person name="Alma A."/>
            <person name="Bianco P.A."/>
        </authorList>
    </citation>
    <scope>NUCLEOTIDE SEQUENCE [LARGE SCALE GENOMIC DNA]</scope>
    <source>
        <strain evidence="13 14">SA213</strain>
    </source>
</reference>
<evidence type="ECO:0000256" key="9">
    <source>
        <dbReference type="ARBA" id="ARBA00030044"/>
    </source>
</evidence>
<evidence type="ECO:0000313" key="14">
    <source>
        <dbReference type="Proteomes" id="UP000037086"/>
    </source>
</evidence>
<dbReference type="PANTHER" id="PTHR39453:SF1">
    <property type="entry name" value="PHOSPHATE PROPANOYLTRANSFERASE"/>
    <property type="match status" value="1"/>
</dbReference>
<dbReference type="GO" id="GO:0016747">
    <property type="term" value="F:acyltransferase activity, transferring groups other than amino-acyl groups"/>
    <property type="evidence" value="ECO:0007669"/>
    <property type="project" value="InterPro"/>
</dbReference>
<evidence type="ECO:0000313" key="13">
    <source>
        <dbReference type="EMBL" id="KND62658.1"/>
    </source>
</evidence>
<evidence type="ECO:0000256" key="11">
    <source>
        <dbReference type="ARBA" id="ARBA00033077"/>
    </source>
</evidence>
<evidence type="ECO:0000256" key="7">
    <source>
        <dbReference type="ARBA" id="ARBA00022833"/>
    </source>
</evidence>
<evidence type="ECO:0000256" key="3">
    <source>
        <dbReference type="ARBA" id="ARBA00012206"/>
    </source>
</evidence>
<dbReference type="AlphaFoldDB" id="A0A0L0MJW6"/>
<evidence type="ECO:0000256" key="8">
    <source>
        <dbReference type="ARBA" id="ARBA00023315"/>
    </source>
</evidence>
<evidence type="ECO:0000256" key="2">
    <source>
        <dbReference type="ARBA" id="ARBA00007342"/>
    </source>
</evidence>
<dbReference type="PATRIC" id="fig|198422.3.peg.94"/>
<evidence type="ECO:0000256" key="12">
    <source>
        <dbReference type="ARBA" id="ARBA00047589"/>
    </source>
</evidence>
<keyword evidence="8" id="KW-0012">Acyltransferase</keyword>
<dbReference type="PANTHER" id="PTHR39453">
    <property type="entry name" value="PHOSPHATE PROPANOYLTRANSFERASE"/>
    <property type="match status" value="1"/>
</dbReference>
<comment type="similarity">
    <text evidence="2">Belongs to the PduL family.</text>
</comment>
<dbReference type="Pfam" id="PF06130">
    <property type="entry name" value="PTAC"/>
    <property type="match status" value="1"/>
</dbReference>
<keyword evidence="5" id="KW-0808">Transferase</keyword>
<evidence type="ECO:0000256" key="4">
    <source>
        <dbReference type="ARBA" id="ARBA00020837"/>
    </source>
</evidence>
<keyword evidence="7" id="KW-0862">Zinc</keyword>
<protein>
    <recommendedName>
        <fullName evidence="4">Phosphate propanoyltransferase</fullName>
        <ecNumber evidence="3">2.3.1.222</ecNumber>
    </recommendedName>
    <alternativeName>
        <fullName evidence="10">Phosphate acyltransferase PduL</fullName>
    </alternativeName>
    <alternativeName>
        <fullName evidence="9">Phosphotransacylase PduL</fullName>
    </alternativeName>
    <alternativeName>
        <fullName evidence="11">Propanediol utilization protein PduL</fullName>
    </alternativeName>
</protein>